<name>A0A9Q1KPE7_9CARY</name>
<keyword evidence="2" id="KW-1185">Reference proteome</keyword>
<evidence type="ECO:0000313" key="2">
    <source>
        <dbReference type="Proteomes" id="UP001153076"/>
    </source>
</evidence>
<evidence type="ECO:0000313" key="1">
    <source>
        <dbReference type="EMBL" id="KAJ8446977.1"/>
    </source>
</evidence>
<comment type="caution">
    <text evidence="1">The sequence shown here is derived from an EMBL/GenBank/DDBJ whole genome shotgun (WGS) entry which is preliminary data.</text>
</comment>
<proteinExistence type="predicted"/>
<sequence>MQYELEIIIPRGGSQAFGPKEYIKLHWKGILPLMPALSYLADDLVKWNKDVFGNLFRRKQKTWARLEGNWLSSRGRSGDIVLETLVGRRTTICLLLWDKFLDYLPREILNRIASYELFQEDDGDRLYWKGDRAGKCKIKSVISMIRNEPTLGREV</sequence>
<accession>A0A9Q1KPE7</accession>
<dbReference type="AlphaFoldDB" id="A0A9Q1KPE7"/>
<protein>
    <submittedName>
        <fullName evidence="1">Uncharacterized protein</fullName>
    </submittedName>
</protein>
<organism evidence="1 2">
    <name type="scientific">Carnegiea gigantea</name>
    <dbReference type="NCBI Taxonomy" id="171969"/>
    <lineage>
        <taxon>Eukaryota</taxon>
        <taxon>Viridiplantae</taxon>
        <taxon>Streptophyta</taxon>
        <taxon>Embryophyta</taxon>
        <taxon>Tracheophyta</taxon>
        <taxon>Spermatophyta</taxon>
        <taxon>Magnoliopsida</taxon>
        <taxon>eudicotyledons</taxon>
        <taxon>Gunneridae</taxon>
        <taxon>Pentapetalae</taxon>
        <taxon>Caryophyllales</taxon>
        <taxon>Cactineae</taxon>
        <taxon>Cactaceae</taxon>
        <taxon>Cactoideae</taxon>
        <taxon>Echinocereeae</taxon>
        <taxon>Carnegiea</taxon>
    </lineage>
</organism>
<dbReference type="Proteomes" id="UP001153076">
    <property type="component" value="Unassembled WGS sequence"/>
</dbReference>
<dbReference type="OrthoDB" id="1935089at2759"/>
<dbReference type="EMBL" id="JAKOGI010000044">
    <property type="protein sequence ID" value="KAJ8446977.1"/>
    <property type="molecule type" value="Genomic_DNA"/>
</dbReference>
<reference evidence="1" key="1">
    <citation type="submission" date="2022-04" db="EMBL/GenBank/DDBJ databases">
        <title>Carnegiea gigantea Genome sequencing and assembly v2.</title>
        <authorList>
            <person name="Copetti D."/>
            <person name="Sanderson M.J."/>
            <person name="Burquez A."/>
            <person name="Wojciechowski M.F."/>
        </authorList>
    </citation>
    <scope>NUCLEOTIDE SEQUENCE</scope>
    <source>
        <strain evidence="1">SGP5-SGP5p</strain>
        <tissue evidence="1">Aerial part</tissue>
    </source>
</reference>
<gene>
    <name evidence="1" type="ORF">Cgig2_006605</name>
</gene>